<protein>
    <submittedName>
        <fullName evidence="2">Uncharacterized protein</fullName>
    </submittedName>
</protein>
<evidence type="ECO:0000313" key="3">
    <source>
        <dbReference type="Proteomes" id="UP001497497"/>
    </source>
</evidence>
<name>A0AAV2I0C8_LYMST</name>
<evidence type="ECO:0000256" key="1">
    <source>
        <dbReference type="SAM" id="Phobius"/>
    </source>
</evidence>
<dbReference type="EMBL" id="CAXITT010000341">
    <property type="protein sequence ID" value="CAL1539526.1"/>
    <property type="molecule type" value="Genomic_DNA"/>
</dbReference>
<keyword evidence="1" id="KW-1133">Transmembrane helix</keyword>
<keyword evidence="1" id="KW-0472">Membrane</keyword>
<accession>A0AAV2I0C8</accession>
<organism evidence="2 3">
    <name type="scientific">Lymnaea stagnalis</name>
    <name type="common">Great pond snail</name>
    <name type="synonym">Helix stagnalis</name>
    <dbReference type="NCBI Taxonomy" id="6523"/>
    <lineage>
        <taxon>Eukaryota</taxon>
        <taxon>Metazoa</taxon>
        <taxon>Spiralia</taxon>
        <taxon>Lophotrochozoa</taxon>
        <taxon>Mollusca</taxon>
        <taxon>Gastropoda</taxon>
        <taxon>Heterobranchia</taxon>
        <taxon>Euthyneura</taxon>
        <taxon>Panpulmonata</taxon>
        <taxon>Hygrophila</taxon>
        <taxon>Lymnaeoidea</taxon>
        <taxon>Lymnaeidae</taxon>
        <taxon>Lymnaea</taxon>
    </lineage>
</organism>
<feature type="transmembrane region" description="Helical" evidence="1">
    <location>
        <begin position="6"/>
        <end position="31"/>
    </location>
</feature>
<evidence type="ECO:0000313" key="2">
    <source>
        <dbReference type="EMBL" id="CAL1539526.1"/>
    </source>
</evidence>
<gene>
    <name evidence="2" type="ORF">GSLYS_00013267001</name>
</gene>
<reference evidence="2 3" key="1">
    <citation type="submission" date="2024-04" db="EMBL/GenBank/DDBJ databases">
        <authorList>
            <consortium name="Genoscope - CEA"/>
            <person name="William W."/>
        </authorList>
    </citation>
    <scope>NUCLEOTIDE SEQUENCE [LARGE SCALE GENOMIC DNA]</scope>
</reference>
<dbReference type="Proteomes" id="UP001497497">
    <property type="component" value="Unassembled WGS sequence"/>
</dbReference>
<keyword evidence="3" id="KW-1185">Reference proteome</keyword>
<dbReference type="AlphaFoldDB" id="A0AAV2I0C8"/>
<keyword evidence="1" id="KW-0812">Transmembrane</keyword>
<sequence>MCQAFYIGPFLASTVLLNMSATAIYVFVIVISSALCQDPVLVCQPPIYQTNYTNLLTGDAGYIAVDFNKELLSEISTKTGVRLVLDFKNLRSHEIASNVSCRSSRLQPCKVKSRCLPPYAKPVSTLSGFIGNRIVTNGGINLTTWEIPTEFDVVHRSSFTSQASQPFWPAMHQELGYHGTNSIYLFTNPRVGITDLRVFNIPAACGGVFNASSVLTK</sequence>
<comment type="caution">
    <text evidence="2">The sequence shown here is derived from an EMBL/GenBank/DDBJ whole genome shotgun (WGS) entry which is preliminary data.</text>
</comment>
<proteinExistence type="predicted"/>